<reference evidence="1" key="1">
    <citation type="submission" date="2022-04" db="EMBL/GenBank/DDBJ databases">
        <title>Jade perch genome.</title>
        <authorList>
            <person name="Chao B."/>
        </authorList>
    </citation>
    <scope>NUCLEOTIDE SEQUENCE</scope>
    <source>
        <strain evidence="1">CB-2022</strain>
    </source>
</reference>
<name>A0ACB8WVB1_9TELE</name>
<gene>
    <name evidence="1" type="ORF">L3Q82_023598</name>
</gene>
<proteinExistence type="predicted"/>
<keyword evidence="2" id="KW-1185">Reference proteome</keyword>
<sequence length="1806" mass="203403">MFQQILSIRKFEHQLLYNACQSSGLTRVLLSSSESTYRPAGTSVVFSLRKLKSSGSMRRSLQPTQVAQVVQLIQDGTSMRAVARRFAVSVSVVSRAWRRYQETGQYIRRRGGGRRRATTQQQDRYLRLCARRNRRSTARALQNDLQQATNVHVSDQTVRNRLHEGDESRFTLSTCDRRDRVWRRRGERSAACNILQHDRFGSGYRDEILRPLVRPYAGAVGPGFLLMQDNARPHVAGVCQQFLQDEGIDAMDWPARSPDLNPIEHIWDIMSRSIHQRHVAPQTVQELADALVQLDNVDEQAAQIRRELDGRLQLAEKISRERKYPKFVSTDMEPLFVEELRSSVNLLMANLESLPVSKGGPDFKQKLKRSSINNSFLDMGDEGDILSKSDVVLSFTLEIMIVEVQGLKSVAPNRIVYCTMEVEGGEKLQTDQAEASRPQYGCLKKVQAVGDSGGLHHDSPTPLGQSEAVHREHRRPGSGGQGAGSGGPESDHQRTQTGRVSPDGRPEEQPGHRAEDQTGRPHGQTAQHEAQRVTGQTKSGSQAHHEQKNIKDRYVARIGVTRGPTLEPGLGLGARRRAPGGWVLAHGTRPGSARNGDVGPPSSRLTTRRKVHEGPVQCGLGSSRGGGPRRPNPWTKTLAIGTWNVTSLGGKEPELVREVERYRLEIVGLTSTHSLGSGTQLLERGWTLHYSGVAQGERRRAGVGLLIAPQLSRHVLEFTLVNERVASLRLRVGDRSLAVVCASRAEQQYRVPSLLRSPWEGFRGRLEDIESEWTMFSASIVNAAVRSCGRKVSGACRGGNPRTRWWTPEVRDAVRLKKESYRTMLACGTPDAVDRCTGRPSKPLQPKRSWRQKLRVWEEFVRVGGEVLPQVEEFKYLGVLFTSEGKIEREIDRRIGAASAAVMRSVYRTVVVKKELSPKGEALDLPVNLTLPLLTYGHEPLGRCSRHVPPGGGLGEDPGHAGETMSLGWPGNASEVPPEELEEVSGAPVRCRTESLETLEKKIFCSRSVCEFTVETLRVHQSLHQTCHLNYRLSLSCVSQYTFAMCSYREKKAEPQELMQLEGYTVDYCDPQPGLQGGRVFFNAVKEGDLVMFACDDEQDRTLWVQAMYRATGQSYKPVPPPQNKTTNCRGGIQKPASPISLDPSQRQGVEELISAAPCRFDHAALFTILQKHTLQHRMNDSFSCLGWFSPGQVFVLDEYCARYGVRGCHRHLSYLKDLMEYSENNALVDPTLLHYSYAFCASHVHGNRPDGMGTVTVEEKENFEAVRGRLRKVWLCSGVASWLCWRTRSHILEGNGRYCFPFGRPDGALKATLSLQERVLMKDITTPVPPEEMKKLVQKCLEKAAQINYSQLIEYAQIKGGELVVLFSTTVSVFSSLSAAFLSWMFGPSVDAQAAPEKRLEDMMRLGELCIEVLQQNEEHHSEKKKMAFSWWPELMADHAEMFLSLYRADMDAALQVQPVDSWDSFPLFQLLNNFLRTDTHLCNGIFHKHLQDLYMPLVVRYIDLMESSIAQSIHRGFEQETWQSVNNGSATSEDLFWKLDALQMFVMDLHWPEPEFAKHLEQRLKLMASDMMEACVKRTKSAFDAKMQKASKSTDFRVPLSVCTMFNVLMDAKKQCSKLCVLDTGQEQQYHSKIDVLIDEAFKEMISSLVSKVKAAAKYVEVPAFNLCPLSLFLLQKPGMDLADTYITFVRQNQDILRDRVNDELLYIEKVFDQWYTGSTKAVCVWLTDRLDLQLHMYQLKTLIKIVKKTYRDFRLQGVLDGTLNNKSYETIYNRLTVEEATVAVKAGDGLQGISMRDSDEEDD</sequence>
<organism evidence="1 2">
    <name type="scientific">Scortum barcoo</name>
    <name type="common">barcoo grunter</name>
    <dbReference type="NCBI Taxonomy" id="214431"/>
    <lineage>
        <taxon>Eukaryota</taxon>
        <taxon>Metazoa</taxon>
        <taxon>Chordata</taxon>
        <taxon>Craniata</taxon>
        <taxon>Vertebrata</taxon>
        <taxon>Euteleostomi</taxon>
        <taxon>Actinopterygii</taxon>
        <taxon>Neopterygii</taxon>
        <taxon>Teleostei</taxon>
        <taxon>Neoteleostei</taxon>
        <taxon>Acanthomorphata</taxon>
        <taxon>Eupercaria</taxon>
        <taxon>Centrarchiformes</taxon>
        <taxon>Terapontoidei</taxon>
        <taxon>Terapontidae</taxon>
        <taxon>Scortum</taxon>
    </lineage>
</organism>
<evidence type="ECO:0000313" key="1">
    <source>
        <dbReference type="EMBL" id="KAI3371741.1"/>
    </source>
</evidence>
<comment type="caution">
    <text evidence="1">The sequence shown here is derived from an EMBL/GenBank/DDBJ whole genome shotgun (WGS) entry which is preliminary data.</text>
</comment>
<protein>
    <submittedName>
        <fullName evidence="1">Uncharacterized protein</fullName>
    </submittedName>
</protein>
<dbReference type="Proteomes" id="UP000831701">
    <property type="component" value="Chromosome 6"/>
</dbReference>
<accession>A0ACB8WVB1</accession>
<evidence type="ECO:0000313" key="2">
    <source>
        <dbReference type="Proteomes" id="UP000831701"/>
    </source>
</evidence>
<dbReference type="EMBL" id="CM041536">
    <property type="protein sequence ID" value="KAI3371741.1"/>
    <property type="molecule type" value="Genomic_DNA"/>
</dbReference>